<sequence>MTDQLGVGRARDVAGPRHGCEARGAHRAAVFAICATCVAAGVATLGVRRLAPAFRQSHGGVSTATPSFATASDDCDVRYTWDTRDWVVDYLRPTADLGGKASRKAPFDIPMANKKAALLVNNSYPGPLVEAYEDQLVCVTVVNNMLSESISIHWHGVKMRGYPSMDGVYGVTQAGIAPQGGVFTYRFKANSGTHFWHAHMQALQADRGLKGPIVIHKRSDPHASLYDEERIVALSDEWPSAEACLRAEGAQPGNPVCAEIDKASWNGVWGDGSDEYPWPLITVEQGRCYRLRFIGMMGQTQNFLIDMAGHNMTLIAVDGADVVPVNVTQFNLHAGERADVVVCADQEPGNYLMTATYDLACFLEKAPAPHMPKVDSCKFWAFLHYEGQAPPTSKASKHFLGGYSPPAGTAGGKNPGKGTGIIWNTNERSSWSSVRNLEVAPEPEQADVTYILDVGVVGPQFTPVDPYATTDRMYMFTNRTPWKKPLTPLLHTRGQCGAEGVPFIEVPKNATTVELIINNLSPTAHVLHMHGTSFSVIDYAPYSESWCSAGHFECFFLPLSVAKTLDCPGARAGDPGTKFPYDAYWGCPYDAEKDGKGRMLEAPLQKDMISLWRRSWAVIRFKADNPGVWLFHCHMEQHIGSPPGRSWHSAFDPRSSPRSRTACRRRARAQSGPGRRPPPPRGGRHLPQPGAGRGCRRRRRRSGSATGAHPAAAQRAYGPDWYSRPRCAVGGDGRPAASRVHWRVHWHILEGYAEYEEEHANKDDPHCTRFGRTMVQCR</sequence>
<feature type="domain" description="Plastocyanin-like" evidence="4">
    <location>
        <begin position="591"/>
        <end position="640"/>
    </location>
</feature>
<evidence type="ECO:0000259" key="5">
    <source>
        <dbReference type="Pfam" id="PF07732"/>
    </source>
</evidence>
<evidence type="ECO:0000259" key="4">
    <source>
        <dbReference type="Pfam" id="PF07731"/>
    </source>
</evidence>
<protein>
    <recommendedName>
        <fullName evidence="8">Laccase</fullName>
    </recommendedName>
</protein>
<evidence type="ECO:0000259" key="3">
    <source>
        <dbReference type="Pfam" id="PF00394"/>
    </source>
</evidence>
<evidence type="ECO:0000313" key="7">
    <source>
        <dbReference type="Proteomes" id="UP001189429"/>
    </source>
</evidence>
<dbReference type="Pfam" id="PF07731">
    <property type="entry name" value="Cu-oxidase_2"/>
    <property type="match status" value="2"/>
</dbReference>
<dbReference type="Pfam" id="PF00394">
    <property type="entry name" value="Cu-oxidase"/>
    <property type="match status" value="1"/>
</dbReference>
<dbReference type="InterPro" id="IPR045087">
    <property type="entry name" value="Cu-oxidase_fam"/>
</dbReference>
<gene>
    <name evidence="6" type="ORF">PCOR1329_LOCUS11913</name>
</gene>
<feature type="domain" description="Plastocyanin-like" evidence="4">
    <location>
        <begin position="499"/>
        <end position="543"/>
    </location>
</feature>
<evidence type="ECO:0000256" key="2">
    <source>
        <dbReference type="SAM" id="MobiDB-lite"/>
    </source>
</evidence>
<dbReference type="InterPro" id="IPR001117">
    <property type="entry name" value="Cu-oxidase_2nd"/>
</dbReference>
<evidence type="ECO:0008006" key="8">
    <source>
        <dbReference type="Google" id="ProtNLM"/>
    </source>
</evidence>
<name>A0ABN9QJW1_9DINO</name>
<proteinExistence type="inferred from homology"/>
<dbReference type="Gene3D" id="2.60.40.420">
    <property type="entry name" value="Cupredoxins - blue copper proteins"/>
    <property type="match status" value="3"/>
</dbReference>
<dbReference type="InterPro" id="IPR011706">
    <property type="entry name" value="Cu-oxidase_C"/>
</dbReference>
<dbReference type="SUPFAM" id="SSF49503">
    <property type="entry name" value="Cupredoxins"/>
    <property type="match status" value="3"/>
</dbReference>
<comment type="caution">
    <text evidence="6">The sequence shown here is derived from an EMBL/GenBank/DDBJ whole genome shotgun (WGS) entry which is preliminary data.</text>
</comment>
<dbReference type="PANTHER" id="PTHR11709">
    <property type="entry name" value="MULTI-COPPER OXIDASE"/>
    <property type="match status" value="1"/>
</dbReference>
<dbReference type="CDD" id="cd04205">
    <property type="entry name" value="CuRO_2_LCC_like"/>
    <property type="match status" value="1"/>
</dbReference>
<dbReference type="Proteomes" id="UP001189429">
    <property type="component" value="Unassembled WGS sequence"/>
</dbReference>
<evidence type="ECO:0000256" key="1">
    <source>
        <dbReference type="ARBA" id="ARBA00010609"/>
    </source>
</evidence>
<keyword evidence="7" id="KW-1185">Reference proteome</keyword>
<evidence type="ECO:0000313" key="6">
    <source>
        <dbReference type="EMBL" id="CAK0805403.1"/>
    </source>
</evidence>
<dbReference type="InterPro" id="IPR008972">
    <property type="entry name" value="Cupredoxin"/>
</dbReference>
<feature type="domain" description="Plastocyanin-like" evidence="5">
    <location>
        <begin position="113"/>
        <end position="219"/>
    </location>
</feature>
<organism evidence="6 7">
    <name type="scientific">Prorocentrum cordatum</name>
    <dbReference type="NCBI Taxonomy" id="2364126"/>
    <lineage>
        <taxon>Eukaryota</taxon>
        <taxon>Sar</taxon>
        <taxon>Alveolata</taxon>
        <taxon>Dinophyceae</taxon>
        <taxon>Prorocentrales</taxon>
        <taxon>Prorocentraceae</taxon>
        <taxon>Prorocentrum</taxon>
    </lineage>
</organism>
<accession>A0ABN9QJW1</accession>
<dbReference type="InterPro" id="IPR011707">
    <property type="entry name" value="Cu-oxidase-like_N"/>
</dbReference>
<comment type="similarity">
    <text evidence="1">Belongs to the multicopper oxidase family.</text>
</comment>
<feature type="domain" description="Plastocyanin-like" evidence="3">
    <location>
        <begin position="230"/>
        <end position="356"/>
    </location>
</feature>
<feature type="region of interest" description="Disordered" evidence="2">
    <location>
        <begin position="642"/>
        <end position="716"/>
    </location>
</feature>
<dbReference type="Pfam" id="PF07732">
    <property type="entry name" value="Cu-oxidase_3"/>
    <property type="match status" value="1"/>
</dbReference>
<dbReference type="PANTHER" id="PTHR11709:SF511">
    <property type="entry name" value="LACCASE"/>
    <property type="match status" value="1"/>
</dbReference>
<dbReference type="EMBL" id="CAUYUJ010003448">
    <property type="protein sequence ID" value="CAK0805403.1"/>
    <property type="molecule type" value="Genomic_DNA"/>
</dbReference>
<reference evidence="6" key="1">
    <citation type="submission" date="2023-10" db="EMBL/GenBank/DDBJ databases">
        <authorList>
            <person name="Chen Y."/>
            <person name="Shah S."/>
            <person name="Dougan E. K."/>
            <person name="Thang M."/>
            <person name="Chan C."/>
        </authorList>
    </citation>
    <scope>NUCLEOTIDE SEQUENCE [LARGE SCALE GENOMIC DNA]</scope>
</reference>